<dbReference type="CDD" id="cd00761">
    <property type="entry name" value="Glyco_tranf_GTA_type"/>
    <property type="match status" value="1"/>
</dbReference>
<reference evidence="1 2" key="1">
    <citation type="submission" date="2018-04" db="EMBL/GenBank/DDBJ databases">
        <title>Genome sequencing of Gemmobacter.</title>
        <authorList>
            <person name="Yi H."/>
            <person name="Baek M.-G."/>
        </authorList>
    </citation>
    <scope>NUCLEOTIDE SEQUENCE [LARGE SCALE GENOMIC DNA]</scope>
    <source>
        <strain evidence="1 2">HYN0069</strain>
        <plasmid evidence="2">Plasmid unnamed1</plasmid>
    </source>
</reference>
<geneLocation type="plasmid" evidence="1">
    <name>unnamed1</name>
</geneLocation>
<dbReference type="SUPFAM" id="SSF53448">
    <property type="entry name" value="Nucleotide-diphospho-sugar transferases"/>
    <property type="match status" value="1"/>
</dbReference>
<keyword evidence="2" id="KW-1185">Reference proteome</keyword>
<dbReference type="Proteomes" id="UP000244496">
    <property type="component" value="Plasmid unnamed1"/>
</dbReference>
<evidence type="ECO:0000313" key="2">
    <source>
        <dbReference type="Proteomes" id="UP000244496"/>
    </source>
</evidence>
<organism evidence="1 2">
    <name type="scientific">Paragemmobacter aquarius</name>
    <dbReference type="NCBI Taxonomy" id="2169400"/>
    <lineage>
        <taxon>Bacteria</taxon>
        <taxon>Pseudomonadati</taxon>
        <taxon>Pseudomonadota</taxon>
        <taxon>Alphaproteobacteria</taxon>
        <taxon>Rhodobacterales</taxon>
        <taxon>Paracoccaceae</taxon>
        <taxon>Paragemmobacter</taxon>
    </lineage>
</organism>
<dbReference type="KEGG" id="geh:HYN69_17935"/>
<evidence type="ECO:0000313" key="1">
    <source>
        <dbReference type="EMBL" id="AWB50495.1"/>
    </source>
</evidence>
<dbReference type="InterPro" id="IPR029044">
    <property type="entry name" value="Nucleotide-diphossugar_trans"/>
</dbReference>
<name>A0A2S0URQ5_9RHOB</name>
<proteinExistence type="predicted"/>
<protein>
    <recommendedName>
        <fullName evidence="3">Glycosyl transferase family 2</fullName>
    </recommendedName>
</protein>
<accession>A0A2S0URQ5</accession>
<dbReference type="EMBL" id="CP028919">
    <property type="protein sequence ID" value="AWB50495.1"/>
    <property type="molecule type" value="Genomic_DNA"/>
</dbReference>
<gene>
    <name evidence="1" type="ORF">HYN69_17935</name>
</gene>
<sequence>MQLSITAGRPNAALPPFNGREGDRLRASCQSYEDFLILLDRAETARANDWLHWVDRAAVQRFPKDMDLVARWLLHEVLRGNTDIARTLRIVLLSLPEAEQDKPAILDALSRADFLLGHVEDGAARLARLTHFFDHDIRPVQAAQLRGLIAADQTDCALALVKDMAIPSHPDLMRAMLETFRAASQYRPLCDFVQAAGGIAALETPEDAYLYISALEALGRLSDCLGEGSALLSLYPANPHVAQVMRHVALRLDRLDEVTPLLLRSADAMAGEPAALELRALIALDADDYAKARAILKLFDDPAEESALRLRLTVATTDPATSPRAVRKAYRAYHALAVNHAGPEMQYASYLLNAARRPAQLQEALGVMQAALPRAGGNSYFHRLYLSLLIANRKPDTARAHLGSLSEGLRTSRLIREVELCFDQASGNHDGVRRAWRDHIAGGSFRVLAADTAAPTPASSAAKTSAALVTVFAVVFNGIDYLDAFFDHYRRLGVRQFVIVDNGSNDGTREYLCAQPDVIAYDQTDSFRASAHGVAWINPLIQTHAQGRWALFVDIDEHLVFPGSDQGRSIDDLARYGEQTGSGCFASFMLDMFATPASAAKGFAGHRYFDSGYLIFPGVLPPYRVVQGGVRGRLTGRQFLITKSPLVHVDPDVLFLENNHFHTHLPVAKVTTALLHYKFVGDATARFAEAVDRGEHFLGGRFYRDMLARLKGNGIRRGLWARSYRGVSQLTRMGLLDTTPDWDKWS</sequence>
<dbReference type="Pfam" id="PF13704">
    <property type="entry name" value="Glyco_tranf_2_4"/>
    <property type="match status" value="1"/>
</dbReference>
<keyword evidence="1" id="KW-0614">Plasmid</keyword>
<evidence type="ECO:0008006" key="3">
    <source>
        <dbReference type="Google" id="ProtNLM"/>
    </source>
</evidence>
<dbReference type="RefSeq" id="WP_108437304.1">
    <property type="nucleotide sequence ID" value="NZ_CP028919.1"/>
</dbReference>
<dbReference type="AlphaFoldDB" id="A0A2S0URQ5"/>